<dbReference type="SUPFAM" id="SSF74650">
    <property type="entry name" value="Galactose mutarotase-like"/>
    <property type="match status" value="1"/>
</dbReference>
<accession>A0A6J6MHC9</accession>
<dbReference type="EMBL" id="CAFBPF010000040">
    <property type="protein sequence ID" value="CAB5006162.1"/>
    <property type="molecule type" value="Genomic_DNA"/>
</dbReference>
<evidence type="ECO:0000313" key="3">
    <source>
        <dbReference type="EMBL" id="CAB5006162.1"/>
    </source>
</evidence>
<dbReference type="Gene3D" id="2.70.98.10">
    <property type="match status" value="1"/>
</dbReference>
<reference evidence="1" key="1">
    <citation type="submission" date="2020-05" db="EMBL/GenBank/DDBJ databases">
        <authorList>
            <person name="Chiriac C."/>
            <person name="Salcher M."/>
            <person name="Ghai R."/>
            <person name="Kavagutti S V."/>
        </authorList>
    </citation>
    <scope>NUCLEOTIDE SEQUENCE</scope>
</reference>
<dbReference type="EMBL" id="CAEZWM010000247">
    <property type="protein sequence ID" value="CAB4672105.1"/>
    <property type="molecule type" value="Genomic_DNA"/>
</dbReference>
<organism evidence="1">
    <name type="scientific">freshwater metagenome</name>
    <dbReference type="NCBI Taxonomy" id="449393"/>
    <lineage>
        <taxon>unclassified sequences</taxon>
        <taxon>metagenomes</taxon>
        <taxon>ecological metagenomes</taxon>
    </lineage>
</organism>
<protein>
    <submittedName>
        <fullName evidence="1">Unannotated protein</fullName>
    </submittedName>
</protein>
<sequence>MSIALRAGNLECISAPELGVPILSIKHRGNELLAPPSCVDVHTVDGMRGMPILAPWANRLRSDKYSALGLSVDLAGLEFERDANALPLHGTLAGRGEWVVTSETATSCALELDLAADELTYSAFPFAALMRVELELSDSTLSVATTLVASGETSVPACFGWHPYFQISNLERNKLRVRRPSAMRVVLDDRGLPTQEHSEQAAIEGLLGKRLADDLLLLGDDRKFVIESSERRLSLNLGSGYEALQIWIPEGESFICAEPMVVPVAGLSAGLFPVAEPGTPYRAEFSLEVIDI</sequence>
<proteinExistence type="predicted"/>
<dbReference type="InterPro" id="IPR011013">
    <property type="entry name" value="Gal_mutarotase_sf_dom"/>
</dbReference>
<gene>
    <name evidence="1" type="ORF">UFOPK2242_01514</name>
    <name evidence="2" type="ORF">UFOPK3974_00983</name>
    <name evidence="3" type="ORF">UFOPK4071_00465</name>
</gene>
<dbReference type="AlphaFoldDB" id="A0A6J6MHC9"/>
<dbReference type="GO" id="GO:0030246">
    <property type="term" value="F:carbohydrate binding"/>
    <property type="evidence" value="ECO:0007669"/>
    <property type="project" value="InterPro"/>
</dbReference>
<dbReference type="GO" id="GO:0005975">
    <property type="term" value="P:carbohydrate metabolic process"/>
    <property type="evidence" value="ECO:0007669"/>
    <property type="project" value="InterPro"/>
</dbReference>
<dbReference type="CDD" id="cd01081">
    <property type="entry name" value="Aldose_epim"/>
    <property type="match status" value="1"/>
</dbReference>
<dbReference type="InterPro" id="IPR008183">
    <property type="entry name" value="Aldose_1/G6P_1-epimerase"/>
</dbReference>
<dbReference type="GO" id="GO:0016853">
    <property type="term" value="F:isomerase activity"/>
    <property type="evidence" value="ECO:0007669"/>
    <property type="project" value="InterPro"/>
</dbReference>
<evidence type="ECO:0000313" key="2">
    <source>
        <dbReference type="EMBL" id="CAB4992118.1"/>
    </source>
</evidence>
<dbReference type="InterPro" id="IPR014718">
    <property type="entry name" value="GH-type_carb-bd"/>
</dbReference>
<dbReference type="EMBL" id="CAFBOR010000134">
    <property type="protein sequence ID" value="CAB4992118.1"/>
    <property type="molecule type" value="Genomic_DNA"/>
</dbReference>
<dbReference type="Pfam" id="PF01263">
    <property type="entry name" value="Aldose_epim"/>
    <property type="match status" value="1"/>
</dbReference>
<evidence type="ECO:0000313" key="1">
    <source>
        <dbReference type="EMBL" id="CAB4672105.1"/>
    </source>
</evidence>
<name>A0A6J6MHC9_9ZZZZ</name>